<keyword evidence="3" id="KW-1185">Reference proteome</keyword>
<evidence type="ECO:0000259" key="1">
    <source>
        <dbReference type="Pfam" id="PF14534"/>
    </source>
</evidence>
<organism evidence="2 3">
    <name type="scientific">Saccharopolyspora taberi</name>
    <dbReference type="NCBI Taxonomy" id="60895"/>
    <lineage>
        <taxon>Bacteria</taxon>
        <taxon>Bacillati</taxon>
        <taxon>Actinomycetota</taxon>
        <taxon>Actinomycetes</taxon>
        <taxon>Pseudonocardiales</taxon>
        <taxon>Pseudonocardiaceae</taxon>
        <taxon>Saccharopolyspora</taxon>
    </lineage>
</organism>
<gene>
    <name evidence="2" type="ORF">GCM10010470_08650</name>
</gene>
<dbReference type="InterPro" id="IPR032710">
    <property type="entry name" value="NTF2-like_dom_sf"/>
</dbReference>
<dbReference type="Pfam" id="PF14534">
    <property type="entry name" value="DUF4440"/>
    <property type="match status" value="1"/>
</dbReference>
<evidence type="ECO:0000313" key="3">
    <source>
        <dbReference type="Proteomes" id="UP001500979"/>
    </source>
</evidence>
<comment type="caution">
    <text evidence="2">The sequence shown here is derived from an EMBL/GenBank/DDBJ whole genome shotgun (WGS) entry which is preliminary data.</text>
</comment>
<protein>
    <recommendedName>
        <fullName evidence="1">DUF4440 domain-containing protein</fullName>
    </recommendedName>
</protein>
<dbReference type="Gene3D" id="3.10.450.50">
    <property type="match status" value="1"/>
</dbReference>
<sequence length="137" mass="14709">MTDRPNTQDFPSAEADVQEITALITAIETGFNDKDPAVLDGVFAADAVVVAPDGTMLRGWDELFAYHKTRLSGPANGWRISTSVLDVGFLGATSAIVQVRQDMTTPDGGFSNHGTAVAKKVNGVWWLCSFHNTRIVA</sequence>
<accession>A0ABN3V4K8</accession>
<name>A0ABN3V4K8_9PSEU</name>
<reference evidence="2 3" key="1">
    <citation type="journal article" date="2019" name="Int. J. Syst. Evol. Microbiol.">
        <title>The Global Catalogue of Microorganisms (GCM) 10K type strain sequencing project: providing services to taxonomists for standard genome sequencing and annotation.</title>
        <authorList>
            <consortium name="The Broad Institute Genomics Platform"/>
            <consortium name="The Broad Institute Genome Sequencing Center for Infectious Disease"/>
            <person name="Wu L."/>
            <person name="Ma J."/>
        </authorList>
    </citation>
    <scope>NUCLEOTIDE SEQUENCE [LARGE SCALE GENOMIC DNA]</scope>
    <source>
        <strain evidence="2 3">JCM 9383</strain>
    </source>
</reference>
<dbReference type="EMBL" id="BAAAUX010000004">
    <property type="protein sequence ID" value="GAA2777796.1"/>
    <property type="molecule type" value="Genomic_DNA"/>
</dbReference>
<proteinExistence type="predicted"/>
<dbReference type="SUPFAM" id="SSF54427">
    <property type="entry name" value="NTF2-like"/>
    <property type="match status" value="1"/>
</dbReference>
<dbReference type="NCBIfam" id="TIGR02246">
    <property type="entry name" value="SgcJ/EcaC family oxidoreductase"/>
    <property type="match status" value="1"/>
</dbReference>
<feature type="domain" description="DUF4440" evidence="1">
    <location>
        <begin position="20"/>
        <end position="127"/>
    </location>
</feature>
<dbReference type="RefSeq" id="WP_344678059.1">
    <property type="nucleotide sequence ID" value="NZ_BAAAUX010000004.1"/>
</dbReference>
<dbReference type="Proteomes" id="UP001500979">
    <property type="component" value="Unassembled WGS sequence"/>
</dbReference>
<dbReference type="InterPro" id="IPR011944">
    <property type="entry name" value="Steroid_delta5-4_isomerase"/>
</dbReference>
<dbReference type="InterPro" id="IPR027843">
    <property type="entry name" value="DUF4440"/>
</dbReference>
<evidence type="ECO:0000313" key="2">
    <source>
        <dbReference type="EMBL" id="GAA2777796.1"/>
    </source>
</evidence>